<dbReference type="Proteomes" id="UP001215280">
    <property type="component" value="Unassembled WGS sequence"/>
</dbReference>
<keyword evidence="3" id="KW-1185">Reference proteome</keyword>
<dbReference type="Gene3D" id="3.40.50.2000">
    <property type="entry name" value="Glycogen Phosphorylase B"/>
    <property type="match status" value="2"/>
</dbReference>
<feature type="compositionally biased region" description="Polar residues" evidence="1">
    <location>
        <begin position="332"/>
        <end position="342"/>
    </location>
</feature>
<protein>
    <submittedName>
        <fullName evidence="2">Uncharacterized protein</fullName>
    </submittedName>
</protein>
<dbReference type="EMBL" id="JARJLG010000057">
    <property type="protein sequence ID" value="KAJ7757742.1"/>
    <property type="molecule type" value="Genomic_DNA"/>
</dbReference>
<sequence length="608" mass="66803">MPRPLTFAYYCSGHGYGHATRVSALTCHLLRLSEDVEPKVRVFIVSSAPKHVFADSLELGAVYRNAVIDPVIVQPLAYRVDRQQSVAVLKSFLDKKDAILETEQKWLGEIRADCVLSDAAFIGCLAATAVGIPSILITNFTFDSVYSYLSTTLVDTPVSNPADLHTIHHHFSALVPDIPVSPAELEPLVKHIHTGYRCANLLLRLPGEIPIPSFKIHPSLPSPEWVDPLTNRFTRRVFTCLDEPPTSCALYPPIDYGNPVPRQIIPIPLLVRSPSPSVYSTAGRARLLHSIGIPSHLHSRKILIVSFGGQVFRRPGGGTPSSRRSSRELTPTREQTGIQSFTPGGLPSPLSSAQGFTLPHLELPTPPGSPKEHTSFVTSPPRLATASHLWIPGAPPVSKPPSTPISPRASNGPTFQTTPATPDQDDHPGFGFGNLDEMESERLARLLPDDSWLAVVCGVSKEQWNAQSDDDLPDAFFVAPRDVYMPDLTAVGDVLLGKLGYGTVAECVDSHTPFVYVSRPLFIEEHGLRRLLDNEGVGVELSRELYEAGDWSRSIETAWQRGRAGKACKRIDAETGVGLKRRMEEGRELATMLVRWTEKWSHQIQKAR</sequence>
<feature type="region of interest" description="Disordered" evidence="1">
    <location>
        <begin position="313"/>
        <end position="434"/>
    </location>
</feature>
<comment type="caution">
    <text evidence="2">The sequence shown here is derived from an EMBL/GenBank/DDBJ whole genome shotgun (WGS) entry which is preliminary data.</text>
</comment>
<name>A0AAD7NFJ9_9AGAR</name>
<dbReference type="AlphaFoldDB" id="A0AAD7NFJ9"/>
<dbReference type="InterPro" id="IPR053205">
    <property type="entry name" value="GHMP_kinase_L-arabinokinase"/>
</dbReference>
<evidence type="ECO:0000313" key="2">
    <source>
        <dbReference type="EMBL" id="KAJ7757742.1"/>
    </source>
</evidence>
<dbReference type="PANTHER" id="PTHR38134:SF2">
    <property type="entry name" value="GALACTOKINASE"/>
    <property type="match status" value="1"/>
</dbReference>
<gene>
    <name evidence="2" type="ORF">DFH07DRAFT_819180</name>
</gene>
<organism evidence="2 3">
    <name type="scientific">Mycena maculata</name>
    <dbReference type="NCBI Taxonomy" id="230809"/>
    <lineage>
        <taxon>Eukaryota</taxon>
        <taxon>Fungi</taxon>
        <taxon>Dikarya</taxon>
        <taxon>Basidiomycota</taxon>
        <taxon>Agaricomycotina</taxon>
        <taxon>Agaricomycetes</taxon>
        <taxon>Agaricomycetidae</taxon>
        <taxon>Agaricales</taxon>
        <taxon>Marasmiineae</taxon>
        <taxon>Mycenaceae</taxon>
        <taxon>Mycena</taxon>
    </lineage>
</organism>
<accession>A0AAD7NFJ9</accession>
<evidence type="ECO:0000256" key="1">
    <source>
        <dbReference type="SAM" id="MobiDB-lite"/>
    </source>
</evidence>
<reference evidence="2" key="1">
    <citation type="submission" date="2023-03" db="EMBL/GenBank/DDBJ databases">
        <title>Massive genome expansion in bonnet fungi (Mycena s.s.) driven by repeated elements and novel gene families across ecological guilds.</title>
        <authorList>
            <consortium name="Lawrence Berkeley National Laboratory"/>
            <person name="Harder C.B."/>
            <person name="Miyauchi S."/>
            <person name="Viragh M."/>
            <person name="Kuo A."/>
            <person name="Thoen E."/>
            <person name="Andreopoulos B."/>
            <person name="Lu D."/>
            <person name="Skrede I."/>
            <person name="Drula E."/>
            <person name="Henrissat B."/>
            <person name="Morin E."/>
            <person name="Kohler A."/>
            <person name="Barry K."/>
            <person name="LaButti K."/>
            <person name="Morin E."/>
            <person name="Salamov A."/>
            <person name="Lipzen A."/>
            <person name="Mereny Z."/>
            <person name="Hegedus B."/>
            <person name="Baldrian P."/>
            <person name="Stursova M."/>
            <person name="Weitz H."/>
            <person name="Taylor A."/>
            <person name="Grigoriev I.V."/>
            <person name="Nagy L.G."/>
            <person name="Martin F."/>
            <person name="Kauserud H."/>
        </authorList>
    </citation>
    <scope>NUCLEOTIDE SEQUENCE</scope>
    <source>
        <strain evidence="2">CBHHK188m</strain>
    </source>
</reference>
<dbReference type="PANTHER" id="PTHR38134">
    <property type="entry name" value="SLR1395 PROTEIN"/>
    <property type="match status" value="1"/>
</dbReference>
<feature type="compositionally biased region" description="Polar residues" evidence="1">
    <location>
        <begin position="408"/>
        <end position="421"/>
    </location>
</feature>
<feature type="compositionally biased region" description="Pro residues" evidence="1">
    <location>
        <begin position="393"/>
        <end position="404"/>
    </location>
</feature>
<evidence type="ECO:0000313" key="3">
    <source>
        <dbReference type="Proteomes" id="UP001215280"/>
    </source>
</evidence>
<proteinExistence type="predicted"/>